<evidence type="ECO:0000256" key="1">
    <source>
        <dbReference type="ARBA" id="ARBA00022754"/>
    </source>
</evidence>
<keyword evidence="1 3" id="KW-0403">Intermediate filament</keyword>
<dbReference type="PANTHER" id="PTHR47082">
    <property type="entry name" value="KERATIN-LIKE PROTEIN KRT222"/>
    <property type="match status" value="1"/>
</dbReference>
<dbReference type="SUPFAM" id="SSF64593">
    <property type="entry name" value="Intermediate filament protein, coiled coil region"/>
    <property type="match status" value="1"/>
</dbReference>
<dbReference type="InterPro" id="IPR002957">
    <property type="entry name" value="Keratin_I"/>
</dbReference>
<comment type="caution">
    <text evidence="7">The sequence shown here is derived from an EMBL/GenBank/DDBJ whole genome shotgun (WGS) entry which is preliminary data.</text>
</comment>
<dbReference type="EMBL" id="JARO02002709">
    <property type="protein sequence ID" value="KPP72078.1"/>
    <property type="molecule type" value="Genomic_DNA"/>
</dbReference>
<evidence type="ECO:0000313" key="8">
    <source>
        <dbReference type="Proteomes" id="UP000034805"/>
    </source>
</evidence>
<dbReference type="InterPro" id="IPR018039">
    <property type="entry name" value="IF_conserved"/>
</dbReference>
<protein>
    <submittedName>
        <fullName evidence="7">Keratin-like protein KRT222-like</fullName>
    </submittedName>
</protein>
<feature type="domain" description="IF rod" evidence="6">
    <location>
        <begin position="147"/>
        <end position="237"/>
    </location>
</feature>
<comment type="similarity">
    <text evidence="3">Belongs to the intermediate filament family.</text>
</comment>
<dbReference type="PRINTS" id="PR01248">
    <property type="entry name" value="TYPE1KERATIN"/>
</dbReference>
<dbReference type="InterPro" id="IPR052857">
    <property type="entry name" value="IF_Keratin-like"/>
</dbReference>
<evidence type="ECO:0000256" key="2">
    <source>
        <dbReference type="ARBA" id="ARBA00023054"/>
    </source>
</evidence>
<dbReference type="GO" id="GO:0005882">
    <property type="term" value="C:intermediate filament"/>
    <property type="evidence" value="ECO:0007669"/>
    <property type="project" value="UniProtKB-KW"/>
</dbReference>
<proteinExistence type="inferred from homology"/>
<dbReference type="Pfam" id="PF00038">
    <property type="entry name" value="Filament"/>
    <property type="match status" value="1"/>
</dbReference>
<keyword evidence="2 4" id="KW-0175">Coiled coil</keyword>
<dbReference type="GO" id="GO:0005198">
    <property type="term" value="F:structural molecule activity"/>
    <property type="evidence" value="ECO:0007669"/>
    <property type="project" value="InterPro"/>
</dbReference>
<evidence type="ECO:0000259" key="6">
    <source>
        <dbReference type="Pfam" id="PF00038"/>
    </source>
</evidence>
<evidence type="ECO:0000256" key="3">
    <source>
        <dbReference type="RuleBase" id="RU000685"/>
    </source>
</evidence>
<dbReference type="PROSITE" id="PS00226">
    <property type="entry name" value="IF_ROD_1"/>
    <property type="match status" value="1"/>
</dbReference>
<accession>A0A0P7VA61</accession>
<feature type="coiled-coil region" evidence="4">
    <location>
        <begin position="158"/>
        <end position="238"/>
    </location>
</feature>
<dbReference type="Proteomes" id="UP000034805">
    <property type="component" value="Unassembled WGS sequence"/>
</dbReference>
<dbReference type="Gene3D" id="1.20.5.170">
    <property type="match status" value="1"/>
</dbReference>
<reference evidence="7 8" key="1">
    <citation type="submission" date="2015-08" db="EMBL/GenBank/DDBJ databases">
        <title>The genome of the Asian arowana (Scleropages formosus).</title>
        <authorList>
            <person name="Tan M.H."/>
            <person name="Gan H.M."/>
            <person name="Croft L.J."/>
            <person name="Austin C.M."/>
        </authorList>
    </citation>
    <scope>NUCLEOTIDE SEQUENCE [LARGE SCALE GENOMIC DNA]</scope>
    <source>
        <strain evidence="7">Aro1</strain>
    </source>
</reference>
<evidence type="ECO:0000256" key="4">
    <source>
        <dbReference type="SAM" id="Coils"/>
    </source>
</evidence>
<gene>
    <name evidence="7" type="ORF">Z043_108953</name>
</gene>
<evidence type="ECO:0000313" key="7">
    <source>
        <dbReference type="EMBL" id="KPP72078.1"/>
    </source>
</evidence>
<dbReference type="InterPro" id="IPR039008">
    <property type="entry name" value="IF_rod_dom"/>
</dbReference>
<dbReference type="AlphaFoldDB" id="A0A0P7VA61"/>
<organism evidence="7 8">
    <name type="scientific">Scleropages formosus</name>
    <name type="common">Asian bonytongue</name>
    <name type="synonym">Osteoglossum formosum</name>
    <dbReference type="NCBI Taxonomy" id="113540"/>
    <lineage>
        <taxon>Eukaryota</taxon>
        <taxon>Metazoa</taxon>
        <taxon>Chordata</taxon>
        <taxon>Craniata</taxon>
        <taxon>Vertebrata</taxon>
        <taxon>Euteleostomi</taxon>
        <taxon>Actinopterygii</taxon>
        <taxon>Neopterygii</taxon>
        <taxon>Teleostei</taxon>
        <taxon>Osteoglossocephala</taxon>
        <taxon>Osteoglossomorpha</taxon>
        <taxon>Osteoglossiformes</taxon>
        <taxon>Osteoglossidae</taxon>
        <taxon>Scleropages</taxon>
    </lineage>
</organism>
<dbReference type="STRING" id="113540.ENSSFOP00015005326"/>
<sequence>QRRLCSTRSAGRGDVLLGLAERCRHHGAEVQLSQPVGRIRTEHGEPCASGHRTANRSGSTRTQVSVMVADHKPLPLVHIPSHQATPSARASPTRPVRRPRPALPVLSCPVLAPPPSGTADVCTEDFYERPAFDQFAEFLDGMSCAYARRQWHSLQVEMESLQALEKGLESSLRSTQKQYKVQLEDLSVVIRRLESELGQVRSDIESQRQLHLQLLNTKVRLEQEITTYRQLLECEEGRKRATDETRTFVCENPVVRTEPERRAEKNSAPAKTQQVLRGTVMRESAEAHGTVESKKIDVVIKQWEGSFFKGNPKLRKKSVSLRFDLHMAAADDGCAQTQQDDLPDVEVRLVMKRSRSIPSMTQ</sequence>
<name>A0A0P7VA61_SCLFO</name>
<feature type="non-terminal residue" evidence="7">
    <location>
        <position position="1"/>
    </location>
</feature>
<evidence type="ECO:0000256" key="5">
    <source>
        <dbReference type="SAM" id="MobiDB-lite"/>
    </source>
</evidence>
<dbReference type="PANTHER" id="PTHR47082:SF1">
    <property type="entry name" value="KERATIN-LIKE PROTEIN KRT222"/>
    <property type="match status" value="1"/>
</dbReference>
<feature type="region of interest" description="Disordered" evidence="5">
    <location>
        <begin position="41"/>
        <end position="61"/>
    </location>
</feature>